<feature type="transmembrane region" description="Helical" evidence="6">
    <location>
        <begin position="408"/>
        <end position="426"/>
    </location>
</feature>
<dbReference type="CDD" id="cd13124">
    <property type="entry name" value="MATE_SpoVB_like"/>
    <property type="match status" value="1"/>
</dbReference>
<keyword evidence="3 6" id="KW-0812">Transmembrane</keyword>
<feature type="transmembrane region" description="Helical" evidence="6">
    <location>
        <begin position="473"/>
        <end position="495"/>
    </location>
</feature>
<comment type="caution">
    <text evidence="7">The sequence shown here is derived from an EMBL/GenBank/DDBJ whole genome shotgun (WGS) entry which is preliminary data.</text>
</comment>
<dbReference type="PANTHER" id="PTHR30250:SF29">
    <property type="entry name" value="POLYSACCHARIDE BIOSYNTHESIS PROTEIN C-TERMINAL DOMAIN-CONTAINING PROTEIN"/>
    <property type="match status" value="1"/>
</dbReference>
<keyword evidence="5 6" id="KW-0472">Membrane</keyword>
<feature type="transmembrane region" description="Helical" evidence="6">
    <location>
        <begin position="315"/>
        <end position="336"/>
    </location>
</feature>
<reference evidence="7" key="2">
    <citation type="submission" date="2020-09" db="EMBL/GenBank/DDBJ databases">
        <authorList>
            <person name="Sun Q."/>
            <person name="Zhou Y."/>
        </authorList>
    </citation>
    <scope>NUCLEOTIDE SEQUENCE</scope>
    <source>
        <strain evidence="7">CGMCC 1.12360</strain>
    </source>
</reference>
<evidence type="ECO:0000256" key="3">
    <source>
        <dbReference type="ARBA" id="ARBA00022692"/>
    </source>
</evidence>
<keyword evidence="4 6" id="KW-1133">Transmembrane helix</keyword>
<feature type="transmembrane region" description="Helical" evidence="6">
    <location>
        <begin position="167"/>
        <end position="185"/>
    </location>
</feature>
<keyword evidence="8" id="KW-1185">Reference proteome</keyword>
<dbReference type="InterPro" id="IPR050833">
    <property type="entry name" value="Poly_Biosynth_Transport"/>
</dbReference>
<evidence type="ECO:0000256" key="6">
    <source>
        <dbReference type="SAM" id="Phobius"/>
    </source>
</evidence>
<feature type="transmembrane region" description="Helical" evidence="6">
    <location>
        <begin position="44"/>
        <end position="64"/>
    </location>
</feature>
<feature type="transmembrane region" description="Helical" evidence="6">
    <location>
        <begin position="191"/>
        <end position="211"/>
    </location>
</feature>
<feature type="transmembrane region" description="Helical" evidence="6">
    <location>
        <begin position="84"/>
        <end position="108"/>
    </location>
</feature>
<comment type="subcellular location">
    <subcellularLocation>
        <location evidence="1">Cell membrane</location>
        <topology evidence="1">Multi-pass membrane protein</topology>
    </subcellularLocation>
</comment>
<accession>A0A8J2TQH2</accession>
<sequence>MNGNVTKNIVKGAFVLTFASIAGKILSALYRIPLQNLTGDVGFYVYQQIYPFLGMAAVLALYAFPSSIAKLAADWKEQGREVGWTSFIFPVWTVLMLIFVSLTLLLFLLSEPLAKAVGDPQLASSYQWTAFIFLCIPFVALWRGIFQGNMEMVPIALSQVAEQLVRVFIIIFVAVFVYFQVIPIYDIGKFAAIASLFGFIAAFILLTGFLYKNKTFSAKKYAIPWKTFIRTIFLLGFAAGLNHMALLAVQLADTFTFVPQLAEFGMGELEAMERKGIFDRGQPLIQFGTVLASSLALTIIPALSNGNGESFKSYVATAIRLCLYVSAGATVGLILIFPETNLLLFQDDKGTGDLQILVVAIFFCSLAITASSILQGMGFMKRTAFLIGLVFMLKMLLNKLFIPHFGVTGASFATVLSVVVWFFAVWRMLKKELAPAVFLHKKQVAALIAATGGMGFYLSVMKFFAPFFTDSRWMLLLFVLFLVISGALLFFLMLIRFGAFSKAELKLLPFAKYLAKL</sequence>
<dbReference type="InterPro" id="IPR024923">
    <property type="entry name" value="PG_synth_SpoVB"/>
</dbReference>
<feature type="transmembrane region" description="Helical" evidence="6">
    <location>
        <begin position="284"/>
        <end position="303"/>
    </location>
</feature>
<feature type="transmembrane region" description="Helical" evidence="6">
    <location>
        <begin position="356"/>
        <end position="377"/>
    </location>
</feature>
<proteinExistence type="predicted"/>
<dbReference type="PANTHER" id="PTHR30250">
    <property type="entry name" value="PST FAMILY PREDICTED COLANIC ACID TRANSPORTER"/>
    <property type="match status" value="1"/>
</dbReference>
<dbReference type="EMBL" id="BMEV01000048">
    <property type="protein sequence ID" value="GFZ82294.1"/>
    <property type="molecule type" value="Genomic_DNA"/>
</dbReference>
<evidence type="ECO:0000313" key="8">
    <source>
        <dbReference type="Proteomes" id="UP000602050"/>
    </source>
</evidence>
<reference evidence="7" key="1">
    <citation type="journal article" date="2014" name="Int. J. Syst. Evol. Microbiol.">
        <title>Complete genome sequence of Corynebacterium casei LMG S-19264T (=DSM 44701T), isolated from a smear-ripened cheese.</title>
        <authorList>
            <consortium name="US DOE Joint Genome Institute (JGI-PGF)"/>
            <person name="Walter F."/>
            <person name="Albersmeier A."/>
            <person name="Kalinowski J."/>
            <person name="Ruckert C."/>
        </authorList>
    </citation>
    <scope>NUCLEOTIDE SEQUENCE</scope>
    <source>
        <strain evidence="7">CGMCC 1.12360</strain>
    </source>
</reference>
<dbReference type="GO" id="GO:0005886">
    <property type="term" value="C:plasma membrane"/>
    <property type="evidence" value="ECO:0007669"/>
    <property type="project" value="UniProtKB-SubCell"/>
</dbReference>
<evidence type="ECO:0000313" key="7">
    <source>
        <dbReference type="EMBL" id="GFZ82294.1"/>
    </source>
</evidence>
<organism evidence="7 8">
    <name type="scientific">Compostibacillus humi</name>
    <dbReference type="NCBI Taxonomy" id="1245525"/>
    <lineage>
        <taxon>Bacteria</taxon>
        <taxon>Bacillati</taxon>
        <taxon>Bacillota</taxon>
        <taxon>Bacilli</taxon>
        <taxon>Bacillales</taxon>
        <taxon>Bacillaceae</taxon>
        <taxon>Compostibacillus</taxon>
    </lineage>
</organism>
<feature type="transmembrane region" description="Helical" evidence="6">
    <location>
        <begin position="232"/>
        <end position="252"/>
    </location>
</feature>
<protein>
    <submittedName>
        <fullName evidence="7">Putative membrane protein YabM</fullName>
    </submittedName>
</protein>
<evidence type="ECO:0000256" key="5">
    <source>
        <dbReference type="ARBA" id="ARBA00023136"/>
    </source>
</evidence>
<evidence type="ECO:0000256" key="4">
    <source>
        <dbReference type="ARBA" id="ARBA00022989"/>
    </source>
</evidence>
<gene>
    <name evidence="7" type="primary">yabM</name>
    <name evidence="7" type="ORF">GCM10010978_23840</name>
</gene>
<dbReference type="AlphaFoldDB" id="A0A8J2TQH2"/>
<keyword evidence="2" id="KW-1003">Cell membrane</keyword>
<feature type="transmembrane region" description="Helical" evidence="6">
    <location>
        <begin position="446"/>
        <end position="467"/>
    </location>
</feature>
<dbReference type="Pfam" id="PF01943">
    <property type="entry name" value="Polysacc_synt"/>
    <property type="match status" value="1"/>
</dbReference>
<dbReference type="Proteomes" id="UP000602050">
    <property type="component" value="Unassembled WGS sequence"/>
</dbReference>
<feature type="transmembrane region" description="Helical" evidence="6">
    <location>
        <begin position="128"/>
        <end position="146"/>
    </location>
</feature>
<dbReference type="RefSeq" id="WP_188392637.1">
    <property type="nucleotide sequence ID" value="NZ_BMEV01000048.1"/>
</dbReference>
<name>A0A8J2TQH2_9BACI</name>
<evidence type="ECO:0000256" key="2">
    <source>
        <dbReference type="ARBA" id="ARBA00022475"/>
    </source>
</evidence>
<evidence type="ECO:0000256" key="1">
    <source>
        <dbReference type="ARBA" id="ARBA00004651"/>
    </source>
</evidence>
<dbReference type="InterPro" id="IPR002797">
    <property type="entry name" value="Polysacc_synth"/>
</dbReference>
<feature type="transmembrane region" description="Helical" evidence="6">
    <location>
        <begin position="12"/>
        <end position="32"/>
    </location>
</feature>